<proteinExistence type="inferred from homology"/>
<evidence type="ECO:0000313" key="7">
    <source>
        <dbReference type="EMBL" id="OJJ05991.1"/>
    </source>
</evidence>
<evidence type="ECO:0000256" key="1">
    <source>
        <dbReference type="ARBA" id="ARBA00010790"/>
    </source>
</evidence>
<dbReference type="GeneID" id="63724800"/>
<dbReference type="PIRSF" id="PIRSF000137">
    <property type="entry name" value="Alcohol_oxidase"/>
    <property type="match status" value="1"/>
</dbReference>
<dbReference type="AlphaFoldDB" id="A0A1L9PWS3"/>
<dbReference type="OrthoDB" id="269227at2759"/>
<dbReference type="SUPFAM" id="SSF54373">
    <property type="entry name" value="FAD-linked reductases, C-terminal domain"/>
    <property type="match status" value="1"/>
</dbReference>
<evidence type="ECO:0000259" key="5">
    <source>
        <dbReference type="PROSITE" id="PS00623"/>
    </source>
</evidence>
<dbReference type="InterPro" id="IPR007867">
    <property type="entry name" value="GMC_OxRtase_C"/>
</dbReference>
<name>A0A1L9PWS3_ASPVE</name>
<dbReference type="PANTHER" id="PTHR11552">
    <property type="entry name" value="GLUCOSE-METHANOL-CHOLINE GMC OXIDOREDUCTASE"/>
    <property type="match status" value="1"/>
</dbReference>
<evidence type="ECO:0000259" key="6">
    <source>
        <dbReference type="PROSITE" id="PS00624"/>
    </source>
</evidence>
<organism evidence="7 8">
    <name type="scientific">Aspergillus versicolor CBS 583.65</name>
    <dbReference type="NCBI Taxonomy" id="1036611"/>
    <lineage>
        <taxon>Eukaryota</taxon>
        <taxon>Fungi</taxon>
        <taxon>Dikarya</taxon>
        <taxon>Ascomycota</taxon>
        <taxon>Pezizomycotina</taxon>
        <taxon>Eurotiomycetes</taxon>
        <taxon>Eurotiomycetidae</taxon>
        <taxon>Eurotiales</taxon>
        <taxon>Aspergillaceae</taxon>
        <taxon>Aspergillus</taxon>
        <taxon>Aspergillus subgen. Nidulantes</taxon>
    </lineage>
</organism>
<keyword evidence="8" id="KW-1185">Reference proteome</keyword>
<sequence>MGSNSNQYDFIIVGAGPAGCTLVSSLSKAKSKPRVLLLEAGGKNDAKSLRVDGQRWSTQFVEQMNWGYKTVPQRHCHNRELPFSRGKGLGGSSAINFESWAYGARDDYDKWAEEVGDDAFGWERIQQRLKALECLDKGSCAVRDKDGTVYAESKPTNHGFNGPLRVGFAPEWEADLPLVLDIFEQAGFERNLDVNDGNPLGMSLLVNSSSLGLRSTAADLLINAPDNLLIVTNQPVQRVIFDGNRAAGVESKESQFVTDFAEKEVILCAGTVETPKILMLSGIGPASELQRFQIPIVSPISAVGQNLIDHFIAPLILRRNPQTNDRNSFFRDQKAMDDAMKQWEKDGSGPWARYSCQNAAGWFKSDPISSSEEFQLLPESVQEFLNRPTIPHYELISHFPIHFVFPGLFGDDYSYLAFAMVVMNQQSSGELRLQSADPEEPLLIDPNFLDHPYDRRCCIEIFRHMSAVIDHPSFAKDTTGVILGPQSGSDEDILEYWRQTGSPVFHAVGTVKMGKAGEPDAAVDSRFRVFGVEGLRVADLSIVPLVPNNHTQTTAYVTGATCAEVLLRDYNMDE</sequence>
<dbReference type="SUPFAM" id="SSF51905">
    <property type="entry name" value="FAD/NAD(P)-binding domain"/>
    <property type="match status" value="1"/>
</dbReference>
<dbReference type="Gene3D" id="3.30.560.10">
    <property type="entry name" value="Glucose Oxidase, domain 3"/>
    <property type="match status" value="1"/>
</dbReference>
<dbReference type="EMBL" id="KV878134">
    <property type="protein sequence ID" value="OJJ05991.1"/>
    <property type="molecule type" value="Genomic_DNA"/>
</dbReference>
<comment type="similarity">
    <text evidence="1 4">Belongs to the GMC oxidoreductase family.</text>
</comment>
<dbReference type="GO" id="GO:0050660">
    <property type="term" value="F:flavin adenine dinucleotide binding"/>
    <property type="evidence" value="ECO:0007669"/>
    <property type="project" value="InterPro"/>
</dbReference>
<evidence type="ECO:0000256" key="3">
    <source>
        <dbReference type="PIRSR" id="PIRSR000137-2"/>
    </source>
</evidence>
<protein>
    <recommendedName>
        <fullName evidence="5 6">Glucose-methanol-choline oxidoreductase N-terminal domain-containing protein</fullName>
    </recommendedName>
</protein>
<evidence type="ECO:0000313" key="8">
    <source>
        <dbReference type="Proteomes" id="UP000184073"/>
    </source>
</evidence>
<dbReference type="InterPro" id="IPR012132">
    <property type="entry name" value="GMC_OxRdtase"/>
</dbReference>
<dbReference type="STRING" id="1036611.A0A1L9PWS3"/>
<dbReference type="Proteomes" id="UP000184073">
    <property type="component" value="Unassembled WGS sequence"/>
</dbReference>
<comment type="cofactor">
    <cofactor evidence="3">
        <name>FAD</name>
        <dbReference type="ChEBI" id="CHEBI:57692"/>
    </cofactor>
</comment>
<dbReference type="RefSeq" id="XP_040671753.1">
    <property type="nucleotide sequence ID" value="XM_040809289.1"/>
</dbReference>
<feature type="domain" description="Glucose-methanol-choline oxidoreductase N-terminal" evidence="5">
    <location>
        <begin position="86"/>
        <end position="109"/>
    </location>
</feature>
<dbReference type="InterPro" id="IPR000172">
    <property type="entry name" value="GMC_OxRdtase_N"/>
</dbReference>
<dbReference type="PROSITE" id="PS00623">
    <property type="entry name" value="GMC_OXRED_1"/>
    <property type="match status" value="1"/>
</dbReference>
<feature type="active site" description="Proton acceptor" evidence="2">
    <location>
        <position position="550"/>
    </location>
</feature>
<dbReference type="PROSITE" id="PS00624">
    <property type="entry name" value="GMC_OXRED_2"/>
    <property type="match status" value="1"/>
</dbReference>
<evidence type="ECO:0000256" key="2">
    <source>
        <dbReference type="PIRSR" id="PIRSR000137-1"/>
    </source>
</evidence>
<dbReference type="GO" id="GO:0016614">
    <property type="term" value="F:oxidoreductase activity, acting on CH-OH group of donors"/>
    <property type="evidence" value="ECO:0007669"/>
    <property type="project" value="InterPro"/>
</dbReference>
<dbReference type="InterPro" id="IPR036188">
    <property type="entry name" value="FAD/NAD-bd_sf"/>
</dbReference>
<dbReference type="VEuPathDB" id="FungiDB:ASPVEDRAFT_199540"/>
<keyword evidence="3 4" id="KW-0274">FAD</keyword>
<reference evidence="8" key="1">
    <citation type="journal article" date="2017" name="Genome Biol.">
        <title>Comparative genomics reveals high biological diversity and specific adaptations in the industrially and medically important fungal genus Aspergillus.</title>
        <authorList>
            <person name="de Vries R.P."/>
            <person name="Riley R."/>
            <person name="Wiebenga A."/>
            <person name="Aguilar-Osorio G."/>
            <person name="Amillis S."/>
            <person name="Uchima C.A."/>
            <person name="Anderluh G."/>
            <person name="Asadollahi M."/>
            <person name="Askin M."/>
            <person name="Barry K."/>
            <person name="Battaglia E."/>
            <person name="Bayram O."/>
            <person name="Benocci T."/>
            <person name="Braus-Stromeyer S.A."/>
            <person name="Caldana C."/>
            <person name="Canovas D."/>
            <person name="Cerqueira G.C."/>
            <person name="Chen F."/>
            <person name="Chen W."/>
            <person name="Choi C."/>
            <person name="Clum A."/>
            <person name="Dos Santos R.A."/>
            <person name="Damasio A.R."/>
            <person name="Diallinas G."/>
            <person name="Emri T."/>
            <person name="Fekete E."/>
            <person name="Flipphi M."/>
            <person name="Freyberg S."/>
            <person name="Gallo A."/>
            <person name="Gournas C."/>
            <person name="Habgood R."/>
            <person name="Hainaut M."/>
            <person name="Harispe M.L."/>
            <person name="Henrissat B."/>
            <person name="Hilden K.S."/>
            <person name="Hope R."/>
            <person name="Hossain A."/>
            <person name="Karabika E."/>
            <person name="Karaffa L."/>
            <person name="Karanyi Z."/>
            <person name="Krasevec N."/>
            <person name="Kuo A."/>
            <person name="Kusch H."/>
            <person name="LaButti K."/>
            <person name="Lagendijk E.L."/>
            <person name="Lapidus A."/>
            <person name="Levasseur A."/>
            <person name="Lindquist E."/>
            <person name="Lipzen A."/>
            <person name="Logrieco A.F."/>
            <person name="MacCabe A."/>
            <person name="Maekelae M.R."/>
            <person name="Malavazi I."/>
            <person name="Melin P."/>
            <person name="Meyer V."/>
            <person name="Mielnichuk N."/>
            <person name="Miskei M."/>
            <person name="Molnar A.P."/>
            <person name="Mule G."/>
            <person name="Ngan C.Y."/>
            <person name="Orejas M."/>
            <person name="Orosz E."/>
            <person name="Ouedraogo J.P."/>
            <person name="Overkamp K.M."/>
            <person name="Park H.-S."/>
            <person name="Perrone G."/>
            <person name="Piumi F."/>
            <person name="Punt P.J."/>
            <person name="Ram A.F."/>
            <person name="Ramon A."/>
            <person name="Rauscher S."/>
            <person name="Record E."/>
            <person name="Riano-Pachon D.M."/>
            <person name="Robert V."/>
            <person name="Roehrig J."/>
            <person name="Ruller R."/>
            <person name="Salamov A."/>
            <person name="Salih N.S."/>
            <person name="Samson R.A."/>
            <person name="Sandor E."/>
            <person name="Sanguinetti M."/>
            <person name="Schuetze T."/>
            <person name="Sepcic K."/>
            <person name="Shelest E."/>
            <person name="Sherlock G."/>
            <person name="Sophianopoulou V."/>
            <person name="Squina F.M."/>
            <person name="Sun H."/>
            <person name="Susca A."/>
            <person name="Todd R.B."/>
            <person name="Tsang A."/>
            <person name="Unkles S.E."/>
            <person name="van de Wiele N."/>
            <person name="van Rossen-Uffink D."/>
            <person name="Oliveira J.V."/>
            <person name="Vesth T.C."/>
            <person name="Visser J."/>
            <person name="Yu J.-H."/>
            <person name="Zhou M."/>
            <person name="Andersen M.R."/>
            <person name="Archer D.B."/>
            <person name="Baker S.E."/>
            <person name="Benoit I."/>
            <person name="Brakhage A.A."/>
            <person name="Braus G.H."/>
            <person name="Fischer R."/>
            <person name="Frisvad J.C."/>
            <person name="Goldman G.H."/>
            <person name="Houbraken J."/>
            <person name="Oakley B."/>
            <person name="Pocsi I."/>
            <person name="Scazzocchio C."/>
            <person name="Seiboth B."/>
            <person name="vanKuyk P.A."/>
            <person name="Wortman J."/>
            <person name="Dyer P.S."/>
            <person name="Grigoriev I.V."/>
        </authorList>
    </citation>
    <scope>NUCLEOTIDE SEQUENCE [LARGE SCALE GENOMIC DNA]</scope>
    <source>
        <strain evidence="8">CBS 583.65</strain>
    </source>
</reference>
<accession>A0A1L9PWS3</accession>
<evidence type="ECO:0000256" key="4">
    <source>
        <dbReference type="RuleBase" id="RU003968"/>
    </source>
</evidence>
<feature type="domain" description="Glucose-methanol-choline oxidoreductase N-terminal" evidence="6">
    <location>
        <begin position="270"/>
        <end position="284"/>
    </location>
</feature>
<dbReference type="Pfam" id="PF05199">
    <property type="entry name" value="GMC_oxred_C"/>
    <property type="match status" value="1"/>
</dbReference>
<feature type="binding site" evidence="3">
    <location>
        <position position="236"/>
    </location>
    <ligand>
        <name>FAD</name>
        <dbReference type="ChEBI" id="CHEBI:57692"/>
    </ligand>
</feature>
<dbReference type="PANTHER" id="PTHR11552:SF134">
    <property type="entry name" value="GLUCOSE-METHANOL-CHOLINE OXIDOREDUCTASE N-TERMINAL DOMAIN-CONTAINING PROTEIN"/>
    <property type="match status" value="1"/>
</dbReference>
<keyword evidence="4" id="KW-0285">Flavoprotein</keyword>
<feature type="active site" description="Proton donor" evidence="2">
    <location>
        <position position="506"/>
    </location>
</feature>
<gene>
    <name evidence="7" type="ORF">ASPVEDRAFT_199540</name>
</gene>
<dbReference type="Pfam" id="PF00732">
    <property type="entry name" value="GMC_oxred_N"/>
    <property type="match status" value="1"/>
</dbReference>
<dbReference type="Gene3D" id="3.50.50.60">
    <property type="entry name" value="FAD/NAD(P)-binding domain"/>
    <property type="match status" value="1"/>
</dbReference>